<dbReference type="GO" id="GO:0005737">
    <property type="term" value="C:cytoplasm"/>
    <property type="evidence" value="ECO:0007669"/>
    <property type="project" value="TreeGrafter"/>
</dbReference>
<comment type="caution">
    <text evidence="9">The sequence shown here is derived from an EMBL/GenBank/DDBJ whole genome shotgun (WGS) entry which is preliminary data.</text>
</comment>
<keyword evidence="8" id="KW-0812">Transmembrane</keyword>
<keyword evidence="8" id="KW-1133">Transmembrane helix</keyword>
<keyword evidence="5" id="KW-0807">Transducer</keyword>
<dbReference type="PANTHER" id="PTHR10218:SF369">
    <property type="entry name" value="GUANINE NUCLEOTIDE-BINDING PROTEIN ALPHA-2 SUBUNIT"/>
    <property type="match status" value="1"/>
</dbReference>
<dbReference type="PANTHER" id="PTHR10218">
    <property type="entry name" value="GTP-BINDING PROTEIN ALPHA SUBUNIT"/>
    <property type="match status" value="1"/>
</dbReference>
<evidence type="ECO:0000256" key="4">
    <source>
        <dbReference type="ARBA" id="ARBA00023134"/>
    </source>
</evidence>
<evidence type="ECO:0000256" key="3">
    <source>
        <dbReference type="ARBA" id="ARBA00022842"/>
    </source>
</evidence>
<keyword evidence="2 6" id="KW-0547">Nucleotide-binding</keyword>
<keyword evidence="4 6" id="KW-0342">GTP-binding</keyword>
<accession>A0A8H6XAC3</accession>
<dbReference type="AlphaFoldDB" id="A0A8H6XAC3"/>
<dbReference type="Proteomes" id="UP000623467">
    <property type="component" value="Unassembled WGS sequence"/>
</dbReference>
<reference evidence="9" key="1">
    <citation type="submission" date="2020-05" db="EMBL/GenBank/DDBJ databases">
        <title>Mycena genomes resolve the evolution of fungal bioluminescence.</title>
        <authorList>
            <person name="Tsai I.J."/>
        </authorList>
    </citation>
    <scope>NUCLEOTIDE SEQUENCE</scope>
    <source>
        <strain evidence="9">160909Yilan</strain>
    </source>
</reference>
<dbReference type="GO" id="GO:0003924">
    <property type="term" value="F:GTPase activity"/>
    <property type="evidence" value="ECO:0007669"/>
    <property type="project" value="InterPro"/>
</dbReference>
<dbReference type="SUPFAM" id="SSF52540">
    <property type="entry name" value="P-loop containing nucleoside triphosphate hydrolases"/>
    <property type="match status" value="1"/>
</dbReference>
<feature type="binding site" evidence="7">
    <location>
        <position position="173"/>
    </location>
    <ligand>
        <name>Mg(2+)</name>
        <dbReference type="ChEBI" id="CHEBI:18420"/>
    </ligand>
</feature>
<dbReference type="GO" id="GO:0005834">
    <property type="term" value="C:heterotrimeric G-protein complex"/>
    <property type="evidence" value="ECO:0007669"/>
    <property type="project" value="TreeGrafter"/>
</dbReference>
<evidence type="ECO:0000256" key="6">
    <source>
        <dbReference type="PIRSR" id="PIRSR601019-1"/>
    </source>
</evidence>
<feature type="binding site" evidence="6">
    <location>
        <begin position="192"/>
        <end position="196"/>
    </location>
    <ligand>
        <name>GTP</name>
        <dbReference type="ChEBI" id="CHEBI:37565"/>
    </ligand>
</feature>
<keyword evidence="1 7" id="KW-0479">Metal-binding</keyword>
<keyword evidence="10" id="KW-1185">Reference proteome</keyword>
<evidence type="ECO:0000313" key="9">
    <source>
        <dbReference type="EMBL" id="KAF7337367.1"/>
    </source>
</evidence>
<proteinExistence type="predicted"/>
<sequence length="273" mass="29808">MCSNRRGRWRGLCVGLGAFTNSDESRERSEREYARADPVPLPARTNGAGMLSAGTLEIENATASGYIEQRAYGSFSGAPIPNSFYGPGKTGHVSARPARWPPHLRRPGPDARRLDTCISGRNIACRAGALGGEAGRGALGRVLFDGCFFSSIHCIAASTYVLSEEDVRARAKSTAIIETRFWMGDLMIHMFDVGGQRSERKKWIHCFKRCMSHFPSFLFLPFPFVLAPLFLLVSSSGIRPVNLTPRLCISAHPTRAAVCANTQRLSGAPMQCV</sequence>
<dbReference type="Pfam" id="PF00503">
    <property type="entry name" value="G-alpha"/>
    <property type="match status" value="1"/>
</dbReference>
<dbReference type="InterPro" id="IPR001019">
    <property type="entry name" value="Gprotein_alpha_su"/>
</dbReference>
<evidence type="ECO:0000256" key="2">
    <source>
        <dbReference type="ARBA" id="ARBA00022741"/>
    </source>
</evidence>
<dbReference type="PRINTS" id="PR00318">
    <property type="entry name" value="GPROTEINA"/>
</dbReference>
<dbReference type="Gene3D" id="3.40.50.300">
    <property type="entry name" value="P-loop containing nucleotide triphosphate hydrolases"/>
    <property type="match status" value="1"/>
</dbReference>
<evidence type="ECO:0000256" key="1">
    <source>
        <dbReference type="ARBA" id="ARBA00022723"/>
    </source>
</evidence>
<evidence type="ECO:0000256" key="7">
    <source>
        <dbReference type="PIRSR" id="PIRSR601019-2"/>
    </source>
</evidence>
<keyword evidence="8" id="KW-0472">Membrane</keyword>
<dbReference type="GO" id="GO:0001664">
    <property type="term" value="F:G protein-coupled receptor binding"/>
    <property type="evidence" value="ECO:0007669"/>
    <property type="project" value="TreeGrafter"/>
</dbReference>
<dbReference type="EMBL" id="JACAZH010000034">
    <property type="protein sequence ID" value="KAF7337367.1"/>
    <property type="molecule type" value="Genomic_DNA"/>
</dbReference>
<evidence type="ECO:0000256" key="5">
    <source>
        <dbReference type="ARBA" id="ARBA00023224"/>
    </source>
</evidence>
<dbReference type="GO" id="GO:0005525">
    <property type="term" value="F:GTP binding"/>
    <property type="evidence" value="ECO:0007669"/>
    <property type="project" value="UniProtKB-KW"/>
</dbReference>
<dbReference type="GO" id="GO:0007189">
    <property type="term" value="P:adenylate cyclase-activating G protein-coupled receptor signaling pathway"/>
    <property type="evidence" value="ECO:0007669"/>
    <property type="project" value="TreeGrafter"/>
</dbReference>
<dbReference type="GO" id="GO:0046872">
    <property type="term" value="F:metal ion binding"/>
    <property type="evidence" value="ECO:0007669"/>
    <property type="project" value="UniProtKB-KW"/>
</dbReference>
<keyword evidence="3 7" id="KW-0460">Magnesium</keyword>
<dbReference type="InterPro" id="IPR027417">
    <property type="entry name" value="P-loop_NTPase"/>
</dbReference>
<name>A0A8H6XAC3_9AGAR</name>
<organism evidence="9 10">
    <name type="scientific">Mycena sanguinolenta</name>
    <dbReference type="NCBI Taxonomy" id="230812"/>
    <lineage>
        <taxon>Eukaryota</taxon>
        <taxon>Fungi</taxon>
        <taxon>Dikarya</taxon>
        <taxon>Basidiomycota</taxon>
        <taxon>Agaricomycotina</taxon>
        <taxon>Agaricomycetes</taxon>
        <taxon>Agaricomycetidae</taxon>
        <taxon>Agaricales</taxon>
        <taxon>Marasmiineae</taxon>
        <taxon>Mycenaceae</taxon>
        <taxon>Mycena</taxon>
    </lineage>
</organism>
<evidence type="ECO:0000256" key="8">
    <source>
        <dbReference type="SAM" id="Phobius"/>
    </source>
</evidence>
<evidence type="ECO:0000313" key="10">
    <source>
        <dbReference type="Proteomes" id="UP000623467"/>
    </source>
</evidence>
<dbReference type="OrthoDB" id="5817230at2759"/>
<dbReference type="GO" id="GO:0031683">
    <property type="term" value="F:G-protein beta/gamma-subunit complex binding"/>
    <property type="evidence" value="ECO:0007669"/>
    <property type="project" value="InterPro"/>
</dbReference>
<protein>
    <submittedName>
        <fullName evidence="9">Heterotrimeric G-protein alpha subunit</fullName>
    </submittedName>
</protein>
<gene>
    <name evidence="9" type="ORF">MSAN_02262700</name>
</gene>
<feature type="transmembrane region" description="Helical" evidence="8">
    <location>
        <begin position="217"/>
        <end position="238"/>
    </location>
</feature>